<evidence type="ECO:0000313" key="2">
    <source>
        <dbReference type="EMBL" id="MBA9002878.1"/>
    </source>
</evidence>
<name>A0A7W3R746_9ACTN</name>
<evidence type="ECO:0000313" key="3">
    <source>
        <dbReference type="Proteomes" id="UP000539313"/>
    </source>
</evidence>
<organism evidence="2 3">
    <name type="scientific">Thermomonospora cellulosilytica</name>
    <dbReference type="NCBI Taxonomy" id="1411118"/>
    <lineage>
        <taxon>Bacteria</taxon>
        <taxon>Bacillati</taxon>
        <taxon>Actinomycetota</taxon>
        <taxon>Actinomycetes</taxon>
        <taxon>Streptosporangiales</taxon>
        <taxon>Thermomonosporaceae</taxon>
        <taxon>Thermomonospora</taxon>
    </lineage>
</organism>
<dbReference type="EMBL" id="JACJII010000001">
    <property type="protein sequence ID" value="MBA9002878.1"/>
    <property type="molecule type" value="Genomic_DNA"/>
</dbReference>
<reference evidence="2 3" key="1">
    <citation type="submission" date="2020-08" db="EMBL/GenBank/DDBJ databases">
        <title>Sequencing the genomes of 1000 actinobacteria strains.</title>
        <authorList>
            <person name="Klenk H.-P."/>
        </authorList>
    </citation>
    <scope>NUCLEOTIDE SEQUENCE [LARGE SCALE GENOMIC DNA]</scope>
    <source>
        <strain evidence="2 3">DSM 45823</strain>
    </source>
</reference>
<feature type="compositionally biased region" description="Pro residues" evidence="1">
    <location>
        <begin position="37"/>
        <end position="46"/>
    </location>
</feature>
<proteinExistence type="predicted"/>
<gene>
    <name evidence="2" type="ORF">HNR21_001760</name>
</gene>
<feature type="region of interest" description="Disordered" evidence="1">
    <location>
        <begin position="25"/>
        <end position="48"/>
    </location>
</feature>
<keyword evidence="3" id="KW-1185">Reference proteome</keyword>
<dbReference type="AlphaFoldDB" id="A0A7W3R746"/>
<dbReference type="RefSeq" id="WP_182704795.1">
    <property type="nucleotide sequence ID" value="NZ_JACJII010000001.1"/>
</dbReference>
<sequence length="100" mass="9964">MFHRAALDLSPPVSHVRGRPVIAVAGSARGGGHSARPPSPAGPGAPAPHETFPVLAAAFGVGLATAHRYATEVIALAGQFGLPVDLTETVGEGLPGDLEA</sequence>
<dbReference type="Proteomes" id="UP000539313">
    <property type="component" value="Unassembled WGS sequence"/>
</dbReference>
<accession>A0A7W3R746</accession>
<protein>
    <submittedName>
        <fullName evidence="2">Uncharacterized protein</fullName>
    </submittedName>
</protein>
<comment type="caution">
    <text evidence="2">The sequence shown here is derived from an EMBL/GenBank/DDBJ whole genome shotgun (WGS) entry which is preliminary data.</text>
</comment>
<evidence type="ECO:0000256" key="1">
    <source>
        <dbReference type="SAM" id="MobiDB-lite"/>
    </source>
</evidence>